<dbReference type="EC" id="4.1.1.28" evidence="8"/>
<evidence type="ECO:0000256" key="3">
    <source>
        <dbReference type="ARBA" id="ARBA00022793"/>
    </source>
</evidence>
<keyword evidence="5 7" id="KW-0456">Lyase</keyword>
<gene>
    <name evidence="8" type="ORF">AVDCRST_MAG70-1425</name>
</gene>
<dbReference type="EMBL" id="CADCWH010000227">
    <property type="protein sequence ID" value="CAA9557806.1"/>
    <property type="molecule type" value="Genomic_DNA"/>
</dbReference>
<evidence type="ECO:0000256" key="4">
    <source>
        <dbReference type="ARBA" id="ARBA00022898"/>
    </source>
</evidence>
<reference evidence="8" key="1">
    <citation type="submission" date="2020-02" db="EMBL/GenBank/DDBJ databases">
        <authorList>
            <person name="Meier V. D."/>
        </authorList>
    </citation>
    <scope>NUCLEOTIDE SEQUENCE</scope>
    <source>
        <strain evidence="8">AVDCRST_MAG70</strain>
    </source>
</reference>
<dbReference type="PRINTS" id="PR00800">
    <property type="entry name" value="YHDCRBOXLASE"/>
</dbReference>
<comment type="similarity">
    <text evidence="2 7">Belongs to the group II decarboxylase family.</text>
</comment>
<dbReference type="PANTHER" id="PTHR11999:SF70">
    <property type="entry name" value="MIP05841P"/>
    <property type="match status" value="1"/>
</dbReference>
<keyword evidence="4 6" id="KW-0663">Pyridoxal phosphate</keyword>
<accession>A0A6J4UW23</accession>
<dbReference type="GO" id="GO:0004058">
    <property type="term" value="F:aromatic-L-amino-acid decarboxylase activity"/>
    <property type="evidence" value="ECO:0007669"/>
    <property type="project" value="UniProtKB-EC"/>
</dbReference>
<dbReference type="GO" id="GO:0030170">
    <property type="term" value="F:pyridoxal phosphate binding"/>
    <property type="evidence" value="ECO:0007669"/>
    <property type="project" value="InterPro"/>
</dbReference>
<dbReference type="InterPro" id="IPR002129">
    <property type="entry name" value="PyrdxlP-dep_de-COase"/>
</dbReference>
<dbReference type="AlphaFoldDB" id="A0A6J4UW23"/>
<dbReference type="Gene3D" id="3.90.1150.10">
    <property type="entry name" value="Aspartate Aminotransferase, domain 1"/>
    <property type="match status" value="1"/>
</dbReference>
<dbReference type="PANTHER" id="PTHR11999">
    <property type="entry name" value="GROUP II PYRIDOXAL-5-PHOSPHATE DECARBOXYLASE"/>
    <property type="match status" value="1"/>
</dbReference>
<evidence type="ECO:0000256" key="5">
    <source>
        <dbReference type="ARBA" id="ARBA00023239"/>
    </source>
</evidence>
<dbReference type="InterPro" id="IPR015424">
    <property type="entry name" value="PyrdxlP-dep_Trfase"/>
</dbReference>
<dbReference type="GO" id="GO:0019752">
    <property type="term" value="P:carboxylic acid metabolic process"/>
    <property type="evidence" value="ECO:0007669"/>
    <property type="project" value="InterPro"/>
</dbReference>
<protein>
    <submittedName>
        <fullName evidence="8">Aromatic-L-amino-acid decarboxylase</fullName>
        <ecNumber evidence="8">4.1.1.28</ecNumber>
    </submittedName>
</protein>
<name>A0A6J4UW23_9BACT</name>
<dbReference type="Pfam" id="PF00282">
    <property type="entry name" value="Pyridoxal_deC"/>
    <property type="match status" value="1"/>
</dbReference>
<evidence type="ECO:0000256" key="1">
    <source>
        <dbReference type="ARBA" id="ARBA00001933"/>
    </source>
</evidence>
<dbReference type="InterPro" id="IPR015422">
    <property type="entry name" value="PyrdxlP-dep_Trfase_small"/>
</dbReference>
<dbReference type="GO" id="GO:0006520">
    <property type="term" value="P:amino acid metabolic process"/>
    <property type="evidence" value="ECO:0007669"/>
    <property type="project" value="InterPro"/>
</dbReference>
<dbReference type="Gene3D" id="3.40.640.10">
    <property type="entry name" value="Type I PLP-dependent aspartate aminotransferase-like (Major domain)"/>
    <property type="match status" value="1"/>
</dbReference>
<keyword evidence="3" id="KW-0210">Decarboxylase</keyword>
<dbReference type="InterPro" id="IPR010977">
    <property type="entry name" value="Aromatic_deC"/>
</dbReference>
<evidence type="ECO:0000256" key="7">
    <source>
        <dbReference type="RuleBase" id="RU000382"/>
    </source>
</evidence>
<dbReference type="SUPFAM" id="SSF53383">
    <property type="entry name" value="PLP-dependent transferases"/>
    <property type="match status" value="1"/>
</dbReference>
<feature type="modified residue" description="N6-(pyridoxal phosphate)lysine" evidence="6">
    <location>
        <position position="322"/>
    </location>
</feature>
<comment type="cofactor">
    <cofactor evidence="1 6 7">
        <name>pyridoxal 5'-phosphate</name>
        <dbReference type="ChEBI" id="CHEBI:597326"/>
    </cofactor>
</comment>
<evidence type="ECO:0000313" key="8">
    <source>
        <dbReference type="EMBL" id="CAA9557806.1"/>
    </source>
</evidence>
<sequence length="502" mass="51112">MSPPLPRADMVGTPVAEVRSSSDAMAGADPFAALGPALDAAREIAGTYLDGLRDRPVSRAATVTEMAAALDQPLPETGTDAAAAVREWFERAGPGIVASPGPRFFGFVNGGSLPAALAGDWLASALDQNLVAWVSSPAGAQTETVVIRWLLDLFGLPPGWDGTLTTGATMANLVGLAAARQWVGERMGFDPAADGLSGNPRIPVVVSSLTHASIRKALATLGLGRTATIEIPAVGGALDPAGVREALAGLDGPAIVVAGLGEVNTGASDDLAAIADARDTHAPGAWLHVDAAFGLFAALSPRTAELVIGVERADSVATDGHKWLNVPYDCGVALLRDGATARTAFAAGASYLAPAAGDGPAPSALGPEMSRRMRALPVWCALRSAGRAGYRAMVERCLDNAAAFAAWVGATPGLELLAPAPTIIVCFRVAPAGMDDTETDEVNRRVVAGLQADGRAFVSGTVWEGKAAIRAAFDNWATGPADVAILQAAILDVAARESTGLG</sequence>
<dbReference type="InterPro" id="IPR015421">
    <property type="entry name" value="PyrdxlP-dep_Trfase_major"/>
</dbReference>
<proteinExistence type="inferred from homology"/>
<evidence type="ECO:0000256" key="6">
    <source>
        <dbReference type="PIRSR" id="PIRSR602129-50"/>
    </source>
</evidence>
<evidence type="ECO:0000256" key="2">
    <source>
        <dbReference type="ARBA" id="ARBA00009533"/>
    </source>
</evidence>
<organism evidence="8">
    <name type="scientific">uncultured Thermomicrobiales bacterium</name>
    <dbReference type="NCBI Taxonomy" id="1645740"/>
    <lineage>
        <taxon>Bacteria</taxon>
        <taxon>Pseudomonadati</taxon>
        <taxon>Thermomicrobiota</taxon>
        <taxon>Thermomicrobia</taxon>
        <taxon>Thermomicrobiales</taxon>
        <taxon>environmental samples</taxon>
    </lineage>
</organism>